<proteinExistence type="predicted"/>
<protein>
    <submittedName>
        <fullName evidence="1">DUF5946 family protein</fullName>
    </submittedName>
</protein>
<keyword evidence="2" id="KW-1185">Reference proteome</keyword>
<dbReference type="Pfam" id="PF19371">
    <property type="entry name" value="DUF5946"/>
    <property type="match status" value="1"/>
</dbReference>
<evidence type="ECO:0000313" key="1">
    <source>
        <dbReference type="EMBL" id="MEK9501332.1"/>
    </source>
</evidence>
<dbReference type="EMBL" id="JBBHLI010000005">
    <property type="protein sequence ID" value="MEK9501332.1"/>
    <property type="molecule type" value="Genomic_DNA"/>
</dbReference>
<name>A0ABU9E9B5_9BACT</name>
<gene>
    <name evidence="1" type="ORF">WI372_10130</name>
</gene>
<dbReference type="Proteomes" id="UP001484239">
    <property type="component" value="Unassembled WGS sequence"/>
</dbReference>
<comment type="caution">
    <text evidence="1">The sequence shown here is derived from an EMBL/GenBank/DDBJ whole genome shotgun (WGS) entry which is preliminary data.</text>
</comment>
<reference evidence="1 2" key="1">
    <citation type="submission" date="2024-02" db="EMBL/GenBank/DDBJ databases">
        <title>A novel Gemmatimonadota bacterium.</title>
        <authorList>
            <person name="Du Z.-J."/>
            <person name="Ye Y.-Q."/>
        </authorList>
    </citation>
    <scope>NUCLEOTIDE SEQUENCE [LARGE SCALE GENOMIC DNA]</scope>
    <source>
        <strain evidence="1 2">DH-20</strain>
    </source>
</reference>
<organism evidence="1 2">
    <name type="scientific">Gaopeijia maritima</name>
    <dbReference type="NCBI Taxonomy" id="3119007"/>
    <lineage>
        <taxon>Bacteria</taxon>
        <taxon>Pseudomonadati</taxon>
        <taxon>Gemmatimonadota</taxon>
        <taxon>Longimicrobiia</taxon>
        <taxon>Gaopeijiales</taxon>
        <taxon>Gaopeijiaceae</taxon>
        <taxon>Gaopeijia</taxon>
    </lineage>
</organism>
<dbReference type="RefSeq" id="WP_405275943.1">
    <property type="nucleotide sequence ID" value="NZ_JBBHLI010000005.1"/>
</dbReference>
<sequence>MMESLTPTPCPGCGLVRPPDAGPSHDAMRSSPGCWKTFTEVLGREYGDPDRWAVHALTVDSWGAQHPGKPSAKNARLIGGQLLGLALVLERGVAPEDAGRKRRTVLDRLGDGLVWLAPPDLAGAPTVAEVAAARDAVSHVEAVHRWARGVWQKWEPHHDTLRRWLDWLEAASPPGFVPPAVGRD</sequence>
<evidence type="ECO:0000313" key="2">
    <source>
        <dbReference type="Proteomes" id="UP001484239"/>
    </source>
</evidence>
<accession>A0ABU9E9B5</accession>
<dbReference type="InterPro" id="IPR045990">
    <property type="entry name" value="DUF5946"/>
</dbReference>